<evidence type="ECO:0000256" key="3">
    <source>
        <dbReference type="ARBA" id="ARBA00023125"/>
    </source>
</evidence>
<dbReference type="InterPro" id="IPR036388">
    <property type="entry name" value="WH-like_DNA-bd_sf"/>
</dbReference>
<evidence type="ECO:0000259" key="7">
    <source>
        <dbReference type="PROSITE" id="PS51755"/>
    </source>
</evidence>
<evidence type="ECO:0000256" key="5">
    <source>
        <dbReference type="PROSITE-ProRule" id="PRU01091"/>
    </source>
</evidence>
<dbReference type="InterPro" id="IPR039420">
    <property type="entry name" value="WalR-like"/>
</dbReference>
<reference evidence="8 9" key="1">
    <citation type="submission" date="2018-11" db="EMBL/GenBank/DDBJ databases">
        <title>Genomes From Bacteria Associated with the Canine Oral Cavity: a Test Case for Automated Genome-Based Taxonomic Assignment.</title>
        <authorList>
            <person name="Coil D.A."/>
            <person name="Jospin G."/>
            <person name="Darling A.E."/>
            <person name="Wallis C."/>
            <person name="Davis I.J."/>
            <person name="Harris S."/>
            <person name="Eisen J.A."/>
            <person name="Holcombe L.J."/>
            <person name="O'Flynn C."/>
        </authorList>
    </citation>
    <scope>NUCLEOTIDE SEQUENCE [LARGE SCALE GENOMIC DNA]</scope>
    <source>
        <strain evidence="8 9">OH1426_COT-023</strain>
    </source>
</reference>
<dbReference type="AlphaFoldDB" id="A0A3P1Z7A5"/>
<evidence type="ECO:0000256" key="4">
    <source>
        <dbReference type="PROSITE-ProRule" id="PRU00169"/>
    </source>
</evidence>
<keyword evidence="1 4" id="KW-0597">Phosphoprotein</keyword>
<dbReference type="Proteomes" id="UP000279860">
    <property type="component" value="Unassembled WGS sequence"/>
</dbReference>
<keyword evidence="2" id="KW-0902">Two-component regulatory system</keyword>
<evidence type="ECO:0000259" key="6">
    <source>
        <dbReference type="PROSITE" id="PS50110"/>
    </source>
</evidence>
<dbReference type="Gene3D" id="3.40.50.2300">
    <property type="match status" value="1"/>
</dbReference>
<evidence type="ECO:0000256" key="1">
    <source>
        <dbReference type="ARBA" id="ARBA00022553"/>
    </source>
</evidence>
<dbReference type="Pfam" id="PF00072">
    <property type="entry name" value="Response_reg"/>
    <property type="match status" value="1"/>
</dbReference>
<dbReference type="CDD" id="cd00383">
    <property type="entry name" value="trans_reg_C"/>
    <property type="match status" value="1"/>
</dbReference>
<comment type="caution">
    <text evidence="8">The sequence shown here is derived from an EMBL/GenBank/DDBJ whole genome shotgun (WGS) entry which is preliminary data.</text>
</comment>
<protein>
    <submittedName>
        <fullName evidence="8">DNA-binding response regulator</fullName>
    </submittedName>
</protein>
<dbReference type="GO" id="GO:0000976">
    <property type="term" value="F:transcription cis-regulatory region binding"/>
    <property type="evidence" value="ECO:0007669"/>
    <property type="project" value="TreeGrafter"/>
</dbReference>
<evidence type="ECO:0000313" key="8">
    <source>
        <dbReference type="EMBL" id="RRD79261.1"/>
    </source>
</evidence>
<dbReference type="Gene3D" id="6.10.250.690">
    <property type="match status" value="1"/>
</dbReference>
<dbReference type="GO" id="GO:0005829">
    <property type="term" value="C:cytosol"/>
    <property type="evidence" value="ECO:0007669"/>
    <property type="project" value="TreeGrafter"/>
</dbReference>
<dbReference type="SMART" id="SM00448">
    <property type="entry name" value="REC"/>
    <property type="match status" value="1"/>
</dbReference>
<proteinExistence type="predicted"/>
<dbReference type="SUPFAM" id="SSF52172">
    <property type="entry name" value="CheY-like"/>
    <property type="match status" value="1"/>
</dbReference>
<feature type="DNA-binding region" description="OmpR/PhoB-type" evidence="5">
    <location>
        <begin position="133"/>
        <end position="229"/>
    </location>
</feature>
<dbReference type="PROSITE" id="PS50110">
    <property type="entry name" value="RESPONSE_REGULATORY"/>
    <property type="match status" value="1"/>
</dbReference>
<accession>A0A3P1Z7A5</accession>
<keyword evidence="3 5" id="KW-0238">DNA-binding</keyword>
<dbReference type="GO" id="GO:0032993">
    <property type="term" value="C:protein-DNA complex"/>
    <property type="evidence" value="ECO:0007669"/>
    <property type="project" value="TreeGrafter"/>
</dbReference>
<dbReference type="Pfam" id="PF00486">
    <property type="entry name" value="Trans_reg_C"/>
    <property type="match status" value="1"/>
</dbReference>
<evidence type="ECO:0000313" key="9">
    <source>
        <dbReference type="Proteomes" id="UP000279860"/>
    </source>
</evidence>
<organism evidence="8 9">
    <name type="scientific">Tannerella forsythia</name>
    <name type="common">Bacteroides forsythus</name>
    <dbReference type="NCBI Taxonomy" id="28112"/>
    <lineage>
        <taxon>Bacteria</taxon>
        <taxon>Pseudomonadati</taxon>
        <taxon>Bacteroidota</taxon>
        <taxon>Bacteroidia</taxon>
        <taxon>Bacteroidales</taxon>
        <taxon>Tannerellaceae</taxon>
        <taxon>Tannerella</taxon>
    </lineage>
</organism>
<name>A0A3P1Z7A5_TANFO</name>
<feature type="domain" description="Response regulatory" evidence="6">
    <location>
        <begin position="5"/>
        <end position="120"/>
    </location>
</feature>
<feature type="domain" description="OmpR/PhoB-type" evidence="7">
    <location>
        <begin position="133"/>
        <end position="229"/>
    </location>
</feature>
<dbReference type="InterPro" id="IPR001867">
    <property type="entry name" value="OmpR/PhoB-type_DNA-bd"/>
</dbReference>
<evidence type="ECO:0000256" key="2">
    <source>
        <dbReference type="ARBA" id="ARBA00023012"/>
    </source>
</evidence>
<dbReference type="InterPro" id="IPR001789">
    <property type="entry name" value="Sig_transdc_resp-reg_receiver"/>
</dbReference>
<dbReference type="GO" id="GO:0006355">
    <property type="term" value="P:regulation of DNA-templated transcription"/>
    <property type="evidence" value="ECO:0007669"/>
    <property type="project" value="InterPro"/>
</dbReference>
<dbReference type="PROSITE" id="PS51755">
    <property type="entry name" value="OMPR_PHOB"/>
    <property type="match status" value="1"/>
</dbReference>
<dbReference type="GO" id="GO:0000156">
    <property type="term" value="F:phosphorelay response regulator activity"/>
    <property type="evidence" value="ECO:0007669"/>
    <property type="project" value="TreeGrafter"/>
</dbReference>
<dbReference type="PANTHER" id="PTHR48111:SF40">
    <property type="entry name" value="PHOSPHATE REGULON TRANSCRIPTIONAL REGULATORY PROTEIN PHOB"/>
    <property type="match status" value="1"/>
</dbReference>
<gene>
    <name evidence="8" type="ORF">EII41_01765</name>
</gene>
<dbReference type="PANTHER" id="PTHR48111">
    <property type="entry name" value="REGULATOR OF RPOS"/>
    <property type="match status" value="1"/>
</dbReference>
<dbReference type="InterPro" id="IPR011006">
    <property type="entry name" value="CheY-like_superfamily"/>
</dbReference>
<dbReference type="Gene3D" id="1.10.10.10">
    <property type="entry name" value="Winged helix-like DNA-binding domain superfamily/Winged helix DNA-binding domain"/>
    <property type="match status" value="1"/>
</dbReference>
<sequence length="229" mass="26222">MEKMRILVVDDEESLCEILKFNLEKAGYAVDTVLSAEEALTMNLTDYHLILLDVMMGEISGFQMADILKKKKETAHIPIIFCTAKDTEDDTVYGLQLGADDYISKPFSIREVLARVETVLRRNTRSLSEPPAENIRQYENLRLDTASKRASLGGWDVSLTKTEFEILWLLLQNPGRVYSRDSLLRTVWPDDVLVTDRTVDVHIARMRKKIAPYDKHIVTRLGYGYCFEG</sequence>
<feature type="modified residue" description="4-aspartylphosphate" evidence="4">
    <location>
        <position position="53"/>
    </location>
</feature>
<dbReference type="SMART" id="SM00862">
    <property type="entry name" value="Trans_reg_C"/>
    <property type="match status" value="1"/>
</dbReference>
<dbReference type="EMBL" id="RQYN01000003">
    <property type="protein sequence ID" value="RRD79261.1"/>
    <property type="molecule type" value="Genomic_DNA"/>
</dbReference>